<comment type="caution">
    <text evidence="9">The sequence shown here is derived from an EMBL/GenBank/DDBJ whole genome shotgun (WGS) entry which is preliminary data.</text>
</comment>
<evidence type="ECO:0000256" key="5">
    <source>
        <dbReference type="ARBA" id="ARBA00023004"/>
    </source>
</evidence>
<reference evidence="9 10" key="1">
    <citation type="journal article" date="2013" name="Front. Microbiol.">
        <title>Comparative genomic analyses of the cyanobacterium, Lyngbya aestuarii BL J, a powerful hydrogen producer.</title>
        <authorList>
            <person name="Kothari A."/>
            <person name="Vaughn M."/>
            <person name="Garcia-Pichel F."/>
        </authorList>
    </citation>
    <scope>NUCLEOTIDE SEQUENCE [LARGE SCALE GENOMIC DNA]</scope>
    <source>
        <strain evidence="9 10">BL J</strain>
    </source>
</reference>
<evidence type="ECO:0000256" key="3">
    <source>
        <dbReference type="ARBA" id="ARBA00022723"/>
    </source>
</evidence>
<keyword evidence="2 7" id="KW-0349">Heme</keyword>
<keyword evidence="5 7" id="KW-0408">Iron</keyword>
<keyword evidence="6 8" id="KW-0503">Monooxygenase</keyword>
<gene>
    <name evidence="9" type="ORF">M595_3360</name>
</gene>
<dbReference type="EMBL" id="AUZM01000032">
    <property type="protein sequence ID" value="ERT06680.1"/>
    <property type="molecule type" value="Genomic_DNA"/>
</dbReference>
<dbReference type="PATRIC" id="fig|1348334.3.peg.3249"/>
<dbReference type="Pfam" id="PF00067">
    <property type="entry name" value="p450"/>
    <property type="match status" value="1"/>
</dbReference>
<dbReference type="PRINTS" id="PR00465">
    <property type="entry name" value="EP450IV"/>
</dbReference>
<dbReference type="GO" id="GO:0016705">
    <property type="term" value="F:oxidoreductase activity, acting on paired donors, with incorporation or reduction of molecular oxygen"/>
    <property type="evidence" value="ECO:0007669"/>
    <property type="project" value="InterPro"/>
</dbReference>
<evidence type="ECO:0000313" key="10">
    <source>
        <dbReference type="Proteomes" id="UP000017127"/>
    </source>
</evidence>
<keyword evidence="3 7" id="KW-0479">Metal-binding</keyword>
<comment type="similarity">
    <text evidence="1 8">Belongs to the cytochrome P450 family.</text>
</comment>
<evidence type="ECO:0000313" key="9">
    <source>
        <dbReference type="EMBL" id="ERT06680.1"/>
    </source>
</evidence>
<sequence length="444" mass="51392">MTATQEKQTHPTPPGNLGLPLIGETLSFLRDKDFAKKRHQKYGSVFKTNIFGRPTIMMIGSEANRFIFTNEKKYFESKWPASTRTLLGPDALSIQTGDIHKSRRKLLAQAFQPRALAGYVPTMESMTRRYLQKWEQQKTFAWYPELRKYTFDIACKLFIGDETASESSMGEWFETWCGGLFTLPLRLPGTKFNQALNCRQKLLNQIETIIRQRQHQAEPGEDALGLLLQAEDEDGNHLSVEELKDQILTLLFAGHETLTSSVTAFCLLLAQHRDVLEKARLEQQQLQRTEPLSFEQLKLMPYLDQVLKEVLRFIPPVGGAFREVIETCEFNGYTLPKGWTVLYQIKRTHQDHSIYNEPEKFNPDRFSPERTEEKPYGYLPFGGGMRECLGKEFAKLEMKVLATMLLREFDWELLPNQNLEMTISPTPYPKDELLVNFKRLNHLD</sequence>
<accession>U7QHW9</accession>
<feature type="binding site" description="axial binding residue" evidence="7">
    <location>
        <position position="388"/>
    </location>
    <ligand>
        <name>heme</name>
        <dbReference type="ChEBI" id="CHEBI:30413"/>
    </ligand>
    <ligandPart>
        <name>Fe</name>
        <dbReference type="ChEBI" id="CHEBI:18248"/>
    </ligandPart>
</feature>
<comment type="cofactor">
    <cofactor evidence="7">
        <name>heme</name>
        <dbReference type="ChEBI" id="CHEBI:30413"/>
    </cofactor>
</comment>
<dbReference type="InterPro" id="IPR001128">
    <property type="entry name" value="Cyt_P450"/>
</dbReference>
<dbReference type="SUPFAM" id="SSF48264">
    <property type="entry name" value="Cytochrome P450"/>
    <property type="match status" value="1"/>
</dbReference>
<proteinExistence type="inferred from homology"/>
<evidence type="ECO:0000256" key="4">
    <source>
        <dbReference type="ARBA" id="ARBA00023002"/>
    </source>
</evidence>
<keyword evidence="10" id="KW-1185">Reference proteome</keyword>
<dbReference type="InterPro" id="IPR017972">
    <property type="entry name" value="Cyt_P450_CS"/>
</dbReference>
<evidence type="ECO:0000256" key="7">
    <source>
        <dbReference type="PIRSR" id="PIRSR602403-1"/>
    </source>
</evidence>
<dbReference type="AlphaFoldDB" id="U7QHW9"/>
<dbReference type="GO" id="GO:0005506">
    <property type="term" value="F:iron ion binding"/>
    <property type="evidence" value="ECO:0007669"/>
    <property type="project" value="InterPro"/>
</dbReference>
<dbReference type="GO" id="GO:0004497">
    <property type="term" value="F:monooxygenase activity"/>
    <property type="evidence" value="ECO:0007669"/>
    <property type="project" value="UniProtKB-KW"/>
</dbReference>
<keyword evidence="4 8" id="KW-0560">Oxidoreductase</keyword>
<dbReference type="GO" id="GO:0020037">
    <property type="term" value="F:heme binding"/>
    <property type="evidence" value="ECO:0007669"/>
    <property type="project" value="InterPro"/>
</dbReference>
<dbReference type="PANTHER" id="PTHR24286">
    <property type="entry name" value="CYTOCHROME P450 26"/>
    <property type="match status" value="1"/>
</dbReference>
<dbReference type="PROSITE" id="PS00086">
    <property type="entry name" value="CYTOCHROME_P450"/>
    <property type="match status" value="1"/>
</dbReference>
<dbReference type="Proteomes" id="UP000017127">
    <property type="component" value="Unassembled WGS sequence"/>
</dbReference>
<name>U7QHW9_9CYAN</name>
<dbReference type="InterPro" id="IPR002403">
    <property type="entry name" value="Cyt_P450_E_grp-IV"/>
</dbReference>
<dbReference type="Gene3D" id="1.10.630.10">
    <property type="entry name" value="Cytochrome P450"/>
    <property type="match status" value="1"/>
</dbReference>
<dbReference type="PANTHER" id="PTHR24286:SF384">
    <property type="entry name" value="P450, PUTATIVE (EUROFUNG)-RELATED"/>
    <property type="match status" value="1"/>
</dbReference>
<evidence type="ECO:0000256" key="1">
    <source>
        <dbReference type="ARBA" id="ARBA00010617"/>
    </source>
</evidence>
<organism evidence="9 10">
    <name type="scientific">Lyngbya aestuarii BL J</name>
    <dbReference type="NCBI Taxonomy" id="1348334"/>
    <lineage>
        <taxon>Bacteria</taxon>
        <taxon>Bacillati</taxon>
        <taxon>Cyanobacteriota</taxon>
        <taxon>Cyanophyceae</taxon>
        <taxon>Oscillatoriophycideae</taxon>
        <taxon>Oscillatoriales</taxon>
        <taxon>Microcoleaceae</taxon>
        <taxon>Lyngbya</taxon>
    </lineage>
</organism>
<dbReference type="InterPro" id="IPR036396">
    <property type="entry name" value="Cyt_P450_sf"/>
</dbReference>
<dbReference type="PRINTS" id="PR00385">
    <property type="entry name" value="P450"/>
</dbReference>
<dbReference type="GO" id="GO:0016125">
    <property type="term" value="P:sterol metabolic process"/>
    <property type="evidence" value="ECO:0007669"/>
    <property type="project" value="TreeGrafter"/>
</dbReference>
<protein>
    <submittedName>
        <fullName evidence="9">Putative cytochrome P450</fullName>
    </submittedName>
</protein>
<evidence type="ECO:0000256" key="6">
    <source>
        <dbReference type="ARBA" id="ARBA00023033"/>
    </source>
</evidence>
<dbReference type="RefSeq" id="WP_023067074.1">
    <property type="nucleotide sequence ID" value="NZ_AUZM01000032.1"/>
</dbReference>
<dbReference type="OrthoDB" id="446280at2"/>
<evidence type="ECO:0000256" key="2">
    <source>
        <dbReference type="ARBA" id="ARBA00022617"/>
    </source>
</evidence>
<dbReference type="CDD" id="cd11044">
    <property type="entry name" value="CYP120A1_CYP26-like"/>
    <property type="match status" value="1"/>
</dbReference>
<evidence type="ECO:0000256" key="8">
    <source>
        <dbReference type="RuleBase" id="RU000461"/>
    </source>
</evidence>